<dbReference type="Proteomes" id="UP001152795">
    <property type="component" value="Unassembled WGS sequence"/>
</dbReference>
<protein>
    <submittedName>
        <fullName evidence="1">Uncharacterized protein</fullName>
    </submittedName>
</protein>
<reference evidence="1" key="1">
    <citation type="submission" date="2020-04" db="EMBL/GenBank/DDBJ databases">
        <authorList>
            <person name="Alioto T."/>
            <person name="Alioto T."/>
            <person name="Gomez Garrido J."/>
        </authorList>
    </citation>
    <scope>NUCLEOTIDE SEQUENCE</scope>
    <source>
        <strain evidence="1">A484AB</strain>
    </source>
</reference>
<dbReference type="EMBL" id="CACRXK020004557">
    <property type="protein sequence ID" value="CAB4003176.1"/>
    <property type="molecule type" value="Genomic_DNA"/>
</dbReference>
<gene>
    <name evidence="1" type="ORF">PACLA_8A068623</name>
</gene>
<keyword evidence="2" id="KW-1185">Reference proteome</keyword>
<dbReference type="AlphaFoldDB" id="A0A6S7HFG2"/>
<comment type="caution">
    <text evidence="1">The sequence shown here is derived from an EMBL/GenBank/DDBJ whole genome shotgun (WGS) entry which is preliminary data.</text>
</comment>
<evidence type="ECO:0000313" key="2">
    <source>
        <dbReference type="Proteomes" id="UP001152795"/>
    </source>
</evidence>
<name>A0A6S7HFG2_PARCT</name>
<proteinExistence type="predicted"/>
<evidence type="ECO:0000313" key="1">
    <source>
        <dbReference type="EMBL" id="CAB4003176.1"/>
    </source>
</evidence>
<organism evidence="1 2">
    <name type="scientific">Paramuricea clavata</name>
    <name type="common">Red gorgonian</name>
    <name type="synonym">Violescent sea-whip</name>
    <dbReference type="NCBI Taxonomy" id="317549"/>
    <lineage>
        <taxon>Eukaryota</taxon>
        <taxon>Metazoa</taxon>
        <taxon>Cnidaria</taxon>
        <taxon>Anthozoa</taxon>
        <taxon>Octocorallia</taxon>
        <taxon>Malacalcyonacea</taxon>
        <taxon>Plexauridae</taxon>
        <taxon>Paramuricea</taxon>
    </lineage>
</organism>
<sequence>MADVEDLVSSEKKSNTKRKANVWCSTVNCSKSDSIALSHMLLAICSISVHKDTVAQPAKKPWPEMEDIKRSGVRAHVFLIIQCTIQISGSVLAKWLFIFTSIAQ</sequence>
<accession>A0A6S7HFG2</accession>